<dbReference type="GO" id="GO:0016491">
    <property type="term" value="F:oxidoreductase activity"/>
    <property type="evidence" value="ECO:0007669"/>
    <property type="project" value="UniProtKB-KW"/>
</dbReference>
<feature type="domain" description="Nitroreductase" evidence="3">
    <location>
        <begin position="22"/>
        <end position="83"/>
    </location>
</feature>
<dbReference type="Pfam" id="PF00881">
    <property type="entry name" value="Nitroreductase"/>
    <property type="match status" value="1"/>
</dbReference>
<dbReference type="Proteomes" id="UP000193431">
    <property type="component" value="Chromosome"/>
</dbReference>
<evidence type="ECO:0000256" key="2">
    <source>
        <dbReference type="ARBA" id="ARBA00023002"/>
    </source>
</evidence>
<dbReference type="PANTHER" id="PTHR43673">
    <property type="entry name" value="NAD(P)H NITROREDUCTASE YDGI-RELATED"/>
    <property type="match status" value="1"/>
</dbReference>
<dbReference type="EMBL" id="CP019344">
    <property type="protein sequence ID" value="ARN77094.1"/>
    <property type="molecule type" value="Genomic_DNA"/>
</dbReference>
<dbReference type="STRING" id="331648.BST97_03270"/>
<evidence type="ECO:0000259" key="3">
    <source>
        <dbReference type="Pfam" id="PF00881"/>
    </source>
</evidence>
<keyword evidence="2" id="KW-0560">Oxidoreductase</keyword>
<dbReference type="OrthoDB" id="9809288at2"/>
<protein>
    <submittedName>
        <fullName evidence="4">Nitroreductase</fullName>
    </submittedName>
</protein>
<reference evidence="4 5" key="1">
    <citation type="submission" date="2016-11" db="EMBL/GenBank/DDBJ databases">
        <title>Trade-off between light-utilization and light-protection in marine flavobacteria.</title>
        <authorList>
            <person name="Kumagai Y."/>
        </authorList>
    </citation>
    <scope>NUCLEOTIDE SEQUENCE [LARGE SCALE GENOMIC DNA]</scope>
    <source>
        <strain evidence="4 5">JCM 13191</strain>
    </source>
</reference>
<organism evidence="4 5">
    <name type="scientific">Nonlabens spongiae</name>
    <dbReference type="NCBI Taxonomy" id="331648"/>
    <lineage>
        <taxon>Bacteria</taxon>
        <taxon>Pseudomonadati</taxon>
        <taxon>Bacteroidota</taxon>
        <taxon>Flavobacteriia</taxon>
        <taxon>Flavobacteriales</taxon>
        <taxon>Flavobacteriaceae</taxon>
        <taxon>Nonlabens</taxon>
    </lineage>
</organism>
<evidence type="ECO:0000313" key="4">
    <source>
        <dbReference type="EMBL" id="ARN77094.1"/>
    </source>
</evidence>
<accession>A0A1W6MHK2</accession>
<dbReference type="AlphaFoldDB" id="A0A1W6MHK2"/>
<sequence>MNSDKTNLLKETPTDHEILDLIKNRWSPRTFADTPISAADLNTLFEAGRWAPSSNNFQPWHIVWGVKGSETYDRIFNHLAEFNQNWAKNAPVLLLGIVDTKTPKGDDNYHAPHDLGQFMANVAIQAQSMGIALHQMAGVDYKAALKEFEFPETYHVATAIAIGHYGGDLEDVPEDLREAETGPRSRKKIEEFTYNGNYIKHADID</sequence>
<dbReference type="CDD" id="cd02138">
    <property type="entry name" value="TdsD-like"/>
    <property type="match status" value="1"/>
</dbReference>
<gene>
    <name evidence="4" type="ORF">BST97_03270</name>
</gene>
<name>A0A1W6MHK2_9FLAO</name>
<evidence type="ECO:0000313" key="5">
    <source>
        <dbReference type="Proteomes" id="UP000193431"/>
    </source>
</evidence>
<dbReference type="PANTHER" id="PTHR43673:SF10">
    <property type="entry name" value="NADH DEHYDROGENASE_NAD(P)H NITROREDUCTASE XCC3605-RELATED"/>
    <property type="match status" value="1"/>
</dbReference>
<dbReference type="InterPro" id="IPR000415">
    <property type="entry name" value="Nitroreductase-like"/>
</dbReference>
<dbReference type="InterPro" id="IPR029479">
    <property type="entry name" value="Nitroreductase"/>
</dbReference>
<comment type="similarity">
    <text evidence="1">Belongs to the nitroreductase family.</text>
</comment>
<dbReference type="RefSeq" id="WP_085765895.1">
    <property type="nucleotide sequence ID" value="NZ_CP019344.1"/>
</dbReference>
<dbReference type="SUPFAM" id="SSF55469">
    <property type="entry name" value="FMN-dependent nitroreductase-like"/>
    <property type="match status" value="1"/>
</dbReference>
<proteinExistence type="inferred from homology"/>
<evidence type="ECO:0000256" key="1">
    <source>
        <dbReference type="ARBA" id="ARBA00007118"/>
    </source>
</evidence>
<dbReference type="Gene3D" id="3.40.109.10">
    <property type="entry name" value="NADH Oxidase"/>
    <property type="match status" value="1"/>
</dbReference>
<keyword evidence="5" id="KW-1185">Reference proteome</keyword>